<dbReference type="OrthoDB" id="429183at2759"/>
<gene>
    <name evidence="6" type="ORF">BG011_004199</name>
</gene>
<dbReference type="InterPro" id="IPR027359">
    <property type="entry name" value="Volt_channel_dom_sf"/>
</dbReference>
<protein>
    <submittedName>
        <fullName evidence="6">Uncharacterized protein</fullName>
    </submittedName>
</protein>
<evidence type="ECO:0000256" key="2">
    <source>
        <dbReference type="ARBA" id="ARBA00022692"/>
    </source>
</evidence>
<comment type="subcellular location">
    <subcellularLocation>
        <location evidence="1">Membrane</location>
        <topology evidence="1">Multi-pass membrane protein</topology>
    </subcellularLocation>
</comment>
<evidence type="ECO:0000256" key="3">
    <source>
        <dbReference type="ARBA" id="ARBA00022989"/>
    </source>
</evidence>
<keyword evidence="4 5" id="KW-0472">Membrane</keyword>
<organism evidence="6 7">
    <name type="scientific">Mortierella polycephala</name>
    <dbReference type="NCBI Taxonomy" id="41804"/>
    <lineage>
        <taxon>Eukaryota</taxon>
        <taxon>Fungi</taxon>
        <taxon>Fungi incertae sedis</taxon>
        <taxon>Mucoromycota</taxon>
        <taxon>Mortierellomycotina</taxon>
        <taxon>Mortierellomycetes</taxon>
        <taxon>Mortierellales</taxon>
        <taxon>Mortierellaceae</taxon>
        <taxon>Mortierella</taxon>
    </lineage>
</organism>
<proteinExistence type="predicted"/>
<dbReference type="AlphaFoldDB" id="A0A9P6PYZ4"/>
<keyword evidence="3 5" id="KW-1133">Transmembrane helix</keyword>
<reference evidence="6" key="1">
    <citation type="journal article" date="2020" name="Fungal Divers.">
        <title>Resolving the Mortierellaceae phylogeny through synthesis of multi-gene phylogenetics and phylogenomics.</title>
        <authorList>
            <person name="Vandepol N."/>
            <person name="Liber J."/>
            <person name="Desiro A."/>
            <person name="Na H."/>
            <person name="Kennedy M."/>
            <person name="Barry K."/>
            <person name="Grigoriev I.V."/>
            <person name="Miller A.N."/>
            <person name="O'Donnell K."/>
            <person name="Stajich J.E."/>
            <person name="Bonito G."/>
        </authorList>
    </citation>
    <scope>NUCLEOTIDE SEQUENCE</scope>
    <source>
        <strain evidence="6">KOD948</strain>
    </source>
</reference>
<evidence type="ECO:0000256" key="5">
    <source>
        <dbReference type="SAM" id="Phobius"/>
    </source>
</evidence>
<dbReference type="Gene3D" id="1.20.120.350">
    <property type="entry name" value="Voltage-gated potassium channels. Chain C"/>
    <property type="match status" value="1"/>
</dbReference>
<feature type="transmembrane region" description="Helical" evidence="5">
    <location>
        <begin position="21"/>
        <end position="40"/>
    </location>
</feature>
<keyword evidence="2 5" id="KW-0812">Transmembrane</keyword>
<accession>A0A9P6PYZ4</accession>
<dbReference type="PANTHER" id="PTHR38483:SF1">
    <property type="entry name" value="ION TRANSPORT DOMAIN-CONTAINING PROTEIN"/>
    <property type="match status" value="1"/>
</dbReference>
<sequence length="122" mass="13604">MIAEVGVRLTALGKNYWKSTSNILDIILVVFCFVTLILVLQGCGSGHDAEKILDTVLLILRNVVQGWRLYILLKKNSLIARPRVGAIDFENVRPESMDIEDFGAEGYVDEDTFLPYDGDDGL</sequence>
<dbReference type="EMBL" id="JAAAJA010000275">
    <property type="protein sequence ID" value="KAG0257059.1"/>
    <property type="molecule type" value="Genomic_DNA"/>
</dbReference>
<comment type="caution">
    <text evidence="6">The sequence shown here is derived from an EMBL/GenBank/DDBJ whole genome shotgun (WGS) entry which is preliminary data.</text>
</comment>
<name>A0A9P6PYZ4_9FUNG</name>
<dbReference type="PANTHER" id="PTHR38483">
    <property type="entry name" value="CHROMOSOME 1, WHOLE GENOME SHOTGUN SEQUENCE"/>
    <property type="match status" value="1"/>
</dbReference>
<evidence type="ECO:0000313" key="7">
    <source>
        <dbReference type="Proteomes" id="UP000726737"/>
    </source>
</evidence>
<keyword evidence="7" id="KW-1185">Reference proteome</keyword>
<dbReference type="Proteomes" id="UP000726737">
    <property type="component" value="Unassembled WGS sequence"/>
</dbReference>
<dbReference type="GO" id="GO:0016020">
    <property type="term" value="C:membrane"/>
    <property type="evidence" value="ECO:0007669"/>
    <property type="project" value="UniProtKB-SubCell"/>
</dbReference>
<evidence type="ECO:0000256" key="4">
    <source>
        <dbReference type="ARBA" id="ARBA00023136"/>
    </source>
</evidence>
<evidence type="ECO:0000256" key="1">
    <source>
        <dbReference type="ARBA" id="ARBA00004141"/>
    </source>
</evidence>
<evidence type="ECO:0000313" key="6">
    <source>
        <dbReference type="EMBL" id="KAG0257059.1"/>
    </source>
</evidence>